<evidence type="ECO:0000313" key="2">
    <source>
        <dbReference type="EMBL" id="KAJ7373903.1"/>
    </source>
</evidence>
<proteinExistence type="predicted"/>
<organism evidence="2 3">
    <name type="scientific">Desmophyllum pertusum</name>
    <dbReference type="NCBI Taxonomy" id="174260"/>
    <lineage>
        <taxon>Eukaryota</taxon>
        <taxon>Metazoa</taxon>
        <taxon>Cnidaria</taxon>
        <taxon>Anthozoa</taxon>
        <taxon>Hexacorallia</taxon>
        <taxon>Scleractinia</taxon>
        <taxon>Caryophylliina</taxon>
        <taxon>Caryophylliidae</taxon>
        <taxon>Desmophyllum</taxon>
    </lineage>
</organism>
<feature type="region of interest" description="Disordered" evidence="1">
    <location>
        <begin position="60"/>
        <end position="102"/>
    </location>
</feature>
<reference evidence="2" key="1">
    <citation type="submission" date="2023-01" db="EMBL/GenBank/DDBJ databases">
        <title>Genome assembly of the deep-sea coral Lophelia pertusa.</title>
        <authorList>
            <person name="Herrera S."/>
            <person name="Cordes E."/>
        </authorList>
    </citation>
    <scope>NUCLEOTIDE SEQUENCE</scope>
    <source>
        <strain evidence="2">USNM1676648</strain>
        <tissue evidence="2">Polyp</tissue>
    </source>
</reference>
<sequence>MRRILMTETEKKKQKLLEKYKKLPGAQRLPSRQVQEWTTPSDKRFSVSVSPYIACVEAERSEEEEKKRHHTENTNANNTPRARPGRVKSAKEKHQASAKLQK</sequence>
<evidence type="ECO:0000256" key="1">
    <source>
        <dbReference type="SAM" id="MobiDB-lite"/>
    </source>
</evidence>
<dbReference type="OrthoDB" id="444945at2759"/>
<accession>A0A9X0CTS2</accession>
<dbReference type="Proteomes" id="UP001163046">
    <property type="component" value="Unassembled WGS sequence"/>
</dbReference>
<dbReference type="EMBL" id="MU826829">
    <property type="protein sequence ID" value="KAJ7373903.1"/>
    <property type="molecule type" value="Genomic_DNA"/>
</dbReference>
<dbReference type="AlphaFoldDB" id="A0A9X0CTS2"/>
<feature type="compositionally biased region" description="Polar residues" evidence="1">
    <location>
        <begin position="30"/>
        <end position="40"/>
    </location>
</feature>
<protein>
    <submittedName>
        <fullName evidence="2">Uncharacterized protein</fullName>
    </submittedName>
</protein>
<keyword evidence="3" id="KW-1185">Reference proteome</keyword>
<name>A0A9X0CTS2_9CNID</name>
<comment type="caution">
    <text evidence="2">The sequence shown here is derived from an EMBL/GenBank/DDBJ whole genome shotgun (WGS) entry which is preliminary data.</text>
</comment>
<feature type="region of interest" description="Disordered" evidence="1">
    <location>
        <begin position="21"/>
        <end position="40"/>
    </location>
</feature>
<gene>
    <name evidence="2" type="ORF">OS493_009227</name>
</gene>
<evidence type="ECO:0000313" key="3">
    <source>
        <dbReference type="Proteomes" id="UP001163046"/>
    </source>
</evidence>